<proteinExistence type="predicted"/>
<protein>
    <submittedName>
        <fullName evidence="2">Uncharacterized protein</fullName>
    </submittedName>
</protein>
<dbReference type="OrthoDB" id="2393824at2759"/>
<evidence type="ECO:0000313" key="3">
    <source>
        <dbReference type="Proteomes" id="UP000054007"/>
    </source>
</evidence>
<feature type="region of interest" description="Disordered" evidence="1">
    <location>
        <begin position="1045"/>
        <end position="1065"/>
    </location>
</feature>
<evidence type="ECO:0000256" key="1">
    <source>
        <dbReference type="SAM" id="MobiDB-lite"/>
    </source>
</evidence>
<evidence type="ECO:0000313" key="2">
    <source>
        <dbReference type="EMBL" id="KIY69950.1"/>
    </source>
</evidence>
<gene>
    <name evidence="2" type="ORF">CYLTODRAFT_420259</name>
</gene>
<dbReference type="EMBL" id="KN880476">
    <property type="protein sequence ID" value="KIY69950.1"/>
    <property type="molecule type" value="Genomic_DNA"/>
</dbReference>
<accession>A0A0D7BI88</accession>
<feature type="region of interest" description="Disordered" evidence="1">
    <location>
        <begin position="95"/>
        <end position="121"/>
    </location>
</feature>
<reference evidence="2 3" key="1">
    <citation type="journal article" date="2015" name="Fungal Genet. Biol.">
        <title>Evolution of novel wood decay mechanisms in Agaricales revealed by the genome sequences of Fistulina hepatica and Cylindrobasidium torrendii.</title>
        <authorList>
            <person name="Floudas D."/>
            <person name="Held B.W."/>
            <person name="Riley R."/>
            <person name="Nagy L.G."/>
            <person name="Koehler G."/>
            <person name="Ransdell A.S."/>
            <person name="Younus H."/>
            <person name="Chow J."/>
            <person name="Chiniquy J."/>
            <person name="Lipzen A."/>
            <person name="Tritt A."/>
            <person name="Sun H."/>
            <person name="Haridas S."/>
            <person name="LaButti K."/>
            <person name="Ohm R.A."/>
            <person name="Kues U."/>
            <person name="Blanchette R.A."/>
            <person name="Grigoriev I.V."/>
            <person name="Minto R.E."/>
            <person name="Hibbett D.S."/>
        </authorList>
    </citation>
    <scope>NUCLEOTIDE SEQUENCE [LARGE SCALE GENOMIC DNA]</scope>
    <source>
        <strain evidence="2 3">FP15055 ss-10</strain>
    </source>
</reference>
<dbReference type="AlphaFoldDB" id="A0A0D7BI88"/>
<keyword evidence="3" id="KW-1185">Reference proteome</keyword>
<dbReference type="Proteomes" id="UP000054007">
    <property type="component" value="Unassembled WGS sequence"/>
</dbReference>
<organism evidence="2 3">
    <name type="scientific">Cylindrobasidium torrendii FP15055 ss-10</name>
    <dbReference type="NCBI Taxonomy" id="1314674"/>
    <lineage>
        <taxon>Eukaryota</taxon>
        <taxon>Fungi</taxon>
        <taxon>Dikarya</taxon>
        <taxon>Basidiomycota</taxon>
        <taxon>Agaricomycotina</taxon>
        <taxon>Agaricomycetes</taxon>
        <taxon>Agaricomycetidae</taxon>
        <taxon>Agaricales</taxon>
        <taxon>Marasmiineae</taxon>
        <taxon>Physalacriaceae</taxon>
        <taxon>Cylindrobasidium</taxon>
    </lineage>
</organism>
<name>A0A0D7BI88_9AGAR</name>
<sequence length="1094" mass="124793">MNIPHDNILAKGLADIIYALFSRDSDQFGTIDLCYPHAVRIVSRGRLMRTRVSELLSSAPGLDAQLRKQVYQWIEETEDGEGFSFEELGFARDPFPKPTEPKFEQPEVDTSAPAESSTPVDNFDGLQFKSLIQAWLQKGAKFPTWTAAWHPDENIKRDVRSMDLPCLLDGRGPQMLLHNLSCFEEQACNLLYSDKEVGAKMDKMFINASGSGKTRLCFELLHSTFGFYFTCAPYSQEDARSTIGSRDFASMIRDLQRDPAFVQDLDFARRAGKDVGPISTSNRMIACHRLVALMAARLRVFELYLSCFDGTNLSSPNVRRGWLFLQIQPGLINPEVEDDIFEEAYKLFASKSLVNCNKYIKAATTGATRTKAVFSMSQSATKDIPFIKDVPIILDEAQMAIEILPRAFVSESEPLTARGLPRWRPILRETILCWRTLHTLALVKNLIVTGTGLSMEDFKEIQRSGSLKPPEWRIVHETGSFSTADEQWQYAVKFFPKETVKTNGPYFRLLQFRMWLWLRGRHRWTANFIQYLLTHLIFDGPEVHVMFNQFVEMVAGFKPTDIDDAYFDGEDVLERAQDALLYRLYPVIPFERLDDLPQVREYMVKSTYEYFLRSRPFKLLEHDGLVDKLLSIGVGRFTQVVNREREFCITEPLVIFAALAHFNKHFDKRTVVPTSIRRNTLWNFIMADLLKNTPDLNSFEDATALVFAHAFNKKGSKLKKVLDFKLPGPDSDIKANAEGYLGSDCEMSEYRARLVTLYRRPNELVKALHHLEGYFDIFPENGKPCYAGCLGRTSQDSDKHFETGAFITHQHGAFEPPSGVLFPDTQMGPDILFPVRLTCPGKPTHYAWVAVQCKYYNTTSPNLSDAIRSVSPAYFYKNKTKDQSWAEVRDCNRTLDAALRGSLPVKGGEWDKSDSYNLLRVLATGNKDFCWNTDTIGTYSPVKAPSNPRLPEPEGDLAQGTKMDPWNDLSPDPLARLPKERLKALTRDLWTQHSFRTYELEPAFIAAHREMMQSSRERLSRVGKKQARMYMAEAARAEEKKRIWARTRKPPSTPLPQTPQIKRAIPKRQLSLASQLLTEQEAPINKRTKNVSGD</sequence>